<feature type="binding site" evidence="31">
    <location>
        <position position="290"/>
    </location>
    <ligand>
        <name>Mg(2+)</name>
        <dbReference type="ChEBI" id="CHEBI:18420"/>
        <label>2</label>
        <note>catalytic</note>
    </ligand>
</feature>
<keyword evidence="11" id="KW-0716">Sensory transduction</keyword>
<keyword evidence="28" id="KW-0966">Cell projection</keyword>
<feature type="binding site" evidence="30">
    <location>
        <begin position="904"/>
        <end position="906"/>
    </location>
    <ligand>
        <name>ATP</name>
        <dbReference type="ChEBI" id="CHEBI:30616"/>
    </ligand>
</feature>
<dbReference type="EnsemblMetazoa" id="XM_014401162.2">
    <property type="protein sequence ID" value="XP_014256648.1"/>
    <property type="gene ID" value="LOC106670646"/>
</dbReference>
<dbReference type="KEGG" id="clec:106670646"/>
<protein>
    <recommendedName>
        <fullName evidence="29">adenylate cyclase</fullName>
        <ecNumber evidence="29">4.6.1.1</ecNumber>
    </recommendedName>
</protein>
<dbReference type="Gene3D" id="3.30.70.1230">
    <property type="entry name" value="Nucleotide cyclase"/>
    <property type="match status" value="2"/>
</dbReference>
<evidence type="ECO:0000256" key="7">
    <source>
        <dbReference type="ARBA" id="ARBA00022475"/>
    </source>
</evidence>
<name>A0A8I6S5Q7_CIMLE</name>
<evidence type="ECO:0000256" key="21">
    <source>
        <dbReference type="ARBA" id="ARBA00022989"/>
    </source>
</evidence>
<dbReference type="GO" id="GO:0006171">
    <property type="term" value="P:cAMP biosynthetic process"/>
    <property type="evidence" value="ECO:0007669"/>
    <property type="project" value="UniProtKB-KW"/>
</dbReference>
<keyword evidence="7" id="KW-1003">Cell membrane</keyword>
<keyword evidence="8" id="KW-0963">Cytoplasm</keyword>
<comment type="cofactor">
    <cofactor evidence="31">
        <name>Mg(2+)</name>
        <dbReference type="ChEBI" id="CHEBI:18420"/>
    </cofactor>
    <cofactor evidence="31">
        <name>Mn(2+)</name>
        <dbReference type="ChEBI" id="CHEBI:29035"/>
    </cofactor>
    <text evidence="31">Binds 2 magnesium ions per subunit. Is also active with manganese (in vitro).</text>
</comment>
<feature type="binding site" evidence="30">
    <location>
        <position position="334"/>
    </location>
    <ligand>
        <name>ATP</name>
        <dbReference type="ChEBI" id="CHEBI:30616"/>
    </ligand>
</feature>
<evidence type="ECO:0000256" key="1">
    <source>
        <dbReference type="ARBA" id="ARBA00001593"/>
    </source>
</evidence>
<feature type="binding site" evidence="31">
    <location>
        <position position="246"/>
    </location>
    <ligand>
        <name>Mg(2+)</name>
        <dbReference type="ChEBI" id="CHEBI:18420"/>
        <label>2</label>
        <note>catalytic</note>
    </ligand>
</feature>
<feature type="binding site" evidence="31">
    <location>
        <position position="290"/>
    </location>
    <ligand>
        <name>Mg(2+)</name>
        <dbReference type="ChEBI" id="CHEBI:18420"/>
        <label>1</label>
        <note>catalytic</note>
    </ligand>
</feature>
<keyword evidence="20" id="KW-0112">Calmodulin-binding</keyword>
<evidence type="ECO:0000313" key="35">
    <source>
        <dbReference type="EnsemblMetazoa" id="XP_014256648.1"/>
    </source>
</evidence>
<evidence type="ECO:0000256" key="30">
    <source>
        <dbReference type="PIRSR" id="PIRSR039050-50"/>
    </source>
</evidence>
<evidence type="ECO:0000256" key="20">
    <source>
        <dbReference type="ARBA" id="ARBA00022860"/>
    </source>
</evidence>
<keyword evidence="19" id="KW-0832">Ubl conjugation</keyword>
<feature type="transmembrane region" description="Helical" evidence="33">
    <location>
        <begin position="21"/>
        <end position="38"/>
    </location>
</feature>
<feature type="binding site" evidence="30">
    <location>
        <begin position="246"/>
        <end position="251"/>
    </location>
    <ligand>
        <name>ATP</name>
        <dbReference type="ChEBI" id="CHEBI:30616"/>
    </ligand>
</feature>
<evidence type="ECO:0000256" key="4">
    <source>
        <dbReference type="ARBA" id="ARBA00004496"/>
    </source>
</evidence>
<dbReference type="GO" id="GO:0046872">
    <property type="term" value="F:metal ion binding"/>
    <property type="evidence" value="ECO:0007669"/>
    <property type="project" value="UniProtKB-KW"/>
</dbReference>
<evidence type="ECO:0000256" key="18">
    <source>
        <dbReference type="ARBA" id="ARBA00022842"/>
    </source>
</evidence>
<comment type="similarity">
    <text evidence="29 32">Belongs to the adenylyl cyclase class-4/guanylyl cyclase family.</text>
</comment>
<feature type="binding site" evidence="30">
    <location>
        <begin position="911"/>
        <end position="915"/>
    </location>
    <ligand>
        <name>ATP</name>
        <dbReference type="ChEBI" id="CHEBI:30616"/>
    </ligand>
</feature>
<comment type="catalytic activity">
    <reaction evidence="1 29">
        <text>ATP = 3',5'-cyclic AMP + diphosphate</text>
        <dbReference type="Rhea" id="RHEA:15389"/>
        <dbReference type="ChEBI" id="CHEBI:30616"/>
        <dbReference type="ChEBI" id="CHEBI:33019"/>
        <dbReference type="ChEBI" id="CHEBI:58165"/>
        <dbReference type="EC" id="4.6.1.1"/>
    </reaction>
</comment>
<dbReference type="AlphaFoldDB" id="A0A8I6S5Q7"/>
<dbReference type="InterPro" id="IPR018297">
    <property type="entry name" value="A/G_cyclase_CS"/>
</dbReference>
<dbReference type="SMART" id="SM00044">
    <property type="entry name" value="CYCc"/>
    <property type="match status" value="2"/>
</dbReference>
<dbReference type="PANTHER" id="PTHR45627:SF30">
    <property type="entry name" value="ADENYLATE CYCLASE TYPE 3"/>
    <property type="match status" value="1"/>
</dbReference>
<feature type="transmembrane region" description="Helical" evidence="33">
    <location>
        <begin position="153"/>
        <end position="172"/>
    </location>
</feature>
<dbReference type="GO" id="GO:0004016">
    <property type="term" value="F:adenylate cyclase activity"/>
    <property type="evidence" value="ECO:0007669"/>
    <property type="project" value="UniProtKB-EC"/>
</dbReference>
<dbReference type="InterPro" id="IPR032628">
    <property type="entry name" value="AC_N"/>
</dbReference>
<keyword evidence="18 29" id="KW-0460">Magnesium</keyword>
<dbReference type="Pfam" id="PF00211">
    <property type="entry name" value="Guanylate_cyc"/>
    <property type="match status" value="2"/>
</dbReference>
<evidence type="ECO:0000256" key="19">
    <source>
        <dbReference type="ARBA" id="ARBA00022843"/>
    </source>
</evidence>
<reference evidence="35" key="1">
    <citation type="submission" date="2022-01" db="UniProtKB">
        <authorList>
            <consortium name="EnsemblMetazoa"/>
        </authorList>
    </citation>
    <scope>IDENTIFICATION</scope>
</reference>
<feature type="transmembrane region" description="Helical" evidence="33">
    <location>
        <begin position="44"/>
        <end position="63"/>
    </location>
</feature>
<evidence type="ECO:0000313" key="36">
    <source>
        <dbReference type="Proteomes" id="UP000494040"/>
    </source>
</evidence>
<dbReference type="PROSITE" id="PS50125">
    <property type="entry name" value="GUANYLATE_CYCLASE_2"/>
    <property type="match status" value="2"/>
</dbReference>
<evidence type="ECO:0000256" key="16">
    <source>
        <dbReference type="ARBA" id="ARBA00022741"/>
    </source>
</evidence>
<evidence type="ECO:0000256" key="6">
    <source>
        <dbReference type="ARBA" id="ARBA00004651"/>
    </source>
</evidence>
<evidence type="ECO:0000256" key="2">
    <source>
        <dbReference type="ARBA" id="ARBA00001936"/>
    </source>
</evidence>
<feature type="transmembrane region" description="Helical" evidence="33">
    <location>
        <begin position="122"/>
        <end position="141"/>
    </location>
</feature>
<dbReference type="GO" id="GO:0005524">
    <property type="term" value="F:ATP binding"/>
    <property type="evidence" value="ECO:0007669"/>
    <property type="project" value="UniProtKB-UniRule"/>
</dbReference>
<feature type="transmembrane region" description="Helical" evidence="33">
    <location>
        <begin position="629"/>
        <end position="649"/>
    </location>
</feature>
<dbReference type="InterPro" id="IPR001054">
    <property type="entry name" value="A/G_cyclase"/>
</dbReference>
<feature type="binding site" evidence="31">
    <location>
        <position position="246"/>
    </location>
    <ligand>
        <name>Mg(2+)</name>
        <dbReference type="ChEBI" id="CHEBI:18420"/>
        <label>1</label>
        <note>catalytic</note>
    </ligand>
</feature>
<dbReference type="GO" id="GO:0007189">
    <property type="term" value="P:adenylate cyclase-activating G protein-coupled receptor signaling pathway"/>
    <property type="evidence" value="ECO:0007669"/>
    <property type="project" value="TreeGrafter"/>
</dbReference>
<evidence type="ECO:0000256" key="26">
    <source>
        <dbReference type="ARBA" id="ARBA00023211"/>
    </source>
</evidence>
<dbReference type="InterPro" id="IPR029787">
    <property type="entry name" value="Nucleotide_cyclase"/>
</dbReference>
<keyword evidence="26 31" id="KW-0464">Manganese</keyword>
<evidence type="ECO:0000256" key="29">
    <source>
        <dbReference type="PIRNR" id="PIRNR039050"/>
    </source>
</evidence>
<dbReference type="PIRSF" id="PIRSF039050">
    <property type="entry name" value="Ade_cyc"/>
    <property type="match status" value="1"/>
</dbReference>
<keyword evidence="16 29" id="KW-0547">Nucleotide-binding</keyword>
<accession>A0A8I6S5Q7</accession>
<evidence type="ECO:0000256" key="28">
    <source>
        <dbReference type="ARBA" id="ARBA00023273"/>
    </source>
</evidence>
<dbReference type="EC" id="4.6.1.1" evidence="29"/>
<comment type="subcellular location">
    <subcellularLocation>
        <location evidence="6">Cell membrane</location>
        <topology evidence="6">Multi-pass membrane protein</topology>
    </subcellularLocation>
    <subcellularLocation>
        <location evidence="3">Cell projection</location>
        <location evidence="3">Cilium</location>
    </subcellularLocation>
    <subcellularLocation>
        <location evidence="4">Cytoplasm</location>
    </subcellularLocation>
    <subcellularLocation>
        <location evidence="5">Golgi apparatus</location>
    </subcellularLocation>
</comment>
<evidence type="ECO:0000256" key="10">
    <source>
        <dbReference type="ARBA" id="ARBA00022553"/>
    </source>
</evidence>
<dbReference type="GO" id="GO:0005886">
    <property type="term" value="C:plasma membrane"/>
    <property type="evidence" value="ECO:0007669"/>
    <property type="project" value="UniProtKB-SubCell"/>
</dbReference>
<evidence type="ECO:0000256" key="5">
    <source>
        <dbReference type="ARBA" id="ARBA00004555"/>
    </source>
</evidence>
<dbReference type="CDD" id="cd07302">
    <property type="entry name" value="CHD"/>
    <property type="match status" value="2"/>
</dbReference>
<dbReference type="GO" id="GO:0005516">
    <property type="term" value="F:calmodulin binding"/>
    <property type="evidence" value="ECO:0007669"/>
    <property type="project" value="UniProtKB-KW"/>
</dbReference>
<dbReference type="GO" id="GO:0005794">
    <property type="term" value="C:Golgi apparatus"/>
    <property type="evidence" value="ECO:0007669"/>
    <property type="project" value="UniProtKB-SubCell"/>
</dbReference>
<feature type="transmembrane region" description="Helical" evidence="33">
    <location>
        <begin position="656"/>
        <end position="676"/>
    </location>
</feature>
<keyword evidence="12 33" id="KW-0812">Transmembrane</keyword>
<keyword evidence="13 29" id="KW-0479">Metal-binding</keyword>
<evidence type="ECO:0000256" key="3">
    <source>
        <dbReference type="ARBA" id="ARBA00004138"/>
    </source>
</evidence>
<evidence type="ECO:0000256" key="8">
    <source>
        <dbReference type="ARBA" id="ARBA00022490"/>
    </source>
</evidence>
<dbReference type="OMA" id="CVYMGLS"/>
<feature type="transmembrane region" description="Helical" evidence="33">
    <location>
        <begin position="538"/>
        <end position="558"/>
    </location>
</feature>
<evidence type="ECO:0000256" key="23">
    <source>
        <dbReference type="ARBA" id="ARBA00023034"/>
    </source>
</evidence>
<dbReference type="GO" id="GO:0007608">
    <property type="term" value="P:sensory perception of smell"/>
    <property type="evidence" value="ECO:0007669"/>
    <property type="project" value="UniProtKB-KW"/>
</dbReference>
<evidence type="ECO:0000256" key="12">
    <source>
        <dbReference type="ARBA" id="ARBA00022692"/>
    </source>
</evidence>
<dbReference type="RefSeq" id="XP_014256648.1">
    <property type="nucleotide sequence ID" value="XM_014401162.2"/>
</dbReference>
<feature type="transmembrane region" description="Helical" evidence="33">
    <location>
        <begin position="507"/>
        <end position="526"/>
    </location>
</feature>
<dbReference type="GO" id="GO:0035556">
    <property type="term" value="P:intracellular signal transduction"/>
    <property type="evidence" value="ECO:0007669"/>
    <property type="project" value="InterPro"/>
</dbReference>
<keyword evidence="21 33" id="KW-1133">Transmembrane helix</keyword>
<dbReference type="Proteomes" id="UP000494040">
    <property type="component" value="Unassembled WGS sequence"/>
</dbReference>
<dbReference type="SUPFAM" id="SSF55073">
    <property type="entry name" value="Nucleotide cyclase"/>
    <property type="match status" value="2"/>
</dbReference>
<keyword evidence="15" id="KW-0677">Repeat</keyword>
<feature type="binding site" evidence="30">
    <location>
        <position position="951"/>
    </location>
    <ligand>
        <name>ATP</name>
        <dbReference type="ChEBI" id="CHEBI:30616"/>
    </ligand>
</feature>
<keyword evidence="24 29" id="KW-0472">Membrane</keyword>
<evidence type="ECO:0000256" key="14">
    <source>
        <dbReference type="ARBA" id="ARBA00022725"/>
    </source>
</evidence>
<feature type="transmembrane region" description="Helical" evidence="33">
    <location>
        <begin position="579"/>
        <end position="598"/>
    </location>
</feature>
<comment type="function">
    <text evidence="29">Catalyzes the formation of the signaling molecule cAMP in response to G-protein signaling.</text>
</comment>
<dbReference type="FunFam" id="3.30.70.1230:FF:000009">
    <property type="entry name" value="Adenylate cyclase"/>
    <property type="match status" value="1"/>
</dbReference>
<evidence type="ECO:0000256" key="13">
    <source>
        <dbReference type="ARBA" id="ARBA00022723"/>
    </source>
</evidence>
<evidence type="ECO:0000256" key="9">
    <source>
        <dbReference type="ARBA" id="ARBA00022499"/>
    </source>
</evidence>
<evidence type="ECO:0000256" key="11">
    <source>
        <dbReference type="ARBA" id="ARBA00022606"/>
    </source>
</evidence>
<comment type="cofactor">
    <cofactor evidence="2">
        <name>Mn(2+)</name>
        <dbReference type="ChEBI" id="CHEBI:29035"/>
    </cofactor>
</comment>
<feature type="domain" description="Guanylate cyclase" evidence="34">
    <location>
        <begin position="241"/>
        <end position="368"/>
    </location>
</feature>
<sequence length="999" mass="113095">MHLQALYRAYSVKQRRPYLKCFVITSLLYDIYCLIIPFEQELLNRGVTTFFLAANLCLLFVSLRARRRFVWTTIPHIAWQAANFQILARMFLLEDLTPRDDLGWILVLEYLIYVTLPLSIKYCLVLAAGTFATYIVCLFGLVKQDENRDYQIFANIVLMFGANLLGLTSSYLEDIQQKKAFLDTKQCLEMKLVIEEQSAEQERLLLSVLPEHVAVKMRQDLGSALDTQFKKIYMSRHENVSILYADIVGFTAISSTYSASELVKILNELFARFDRLSEKYEQLRIKILGDCYYCISGAPRERPDHAVLSIHMGLSMVKAIKYVQQKTNSPVDMRVGIHTGAVLAGVLGQRQWQFDVYSKDVELANKMESSGLPGKVHISEKTLNFLNGEFDVEPAFGEKREESLRLAGLKTYFITKVNKPFKGQVINNGTLHEDTMDDMDDIGDIATPVEEPANAKDRENTDDFRQRLRKDLMSRTGWRSVVNHIHCITLRFRDQQKEESYKNNAESFSSIALVGCPLAIITIGLARTIVLPSDIRSLIIYGNTAWILLFLTVFAIADPFPRFFPKAVVLLSKKSNQSMLGRSILAVSCIVLLGLGHITDMFTCNPPYISKEANCTQLIFSEECLYPSYYLHMMVLVLIAAILPVQPLIVIKINILLILVCIALLVHFFVVSRPLFRKDDLSYFPADLATRIMLVMVSWGLMSLAKVMEFGSRVLFLWKSEAEEQREMASDIRRRNEALVYNILPPHVAAHFLGNKKRQHEELYSQSYSEVGVLFASMPNFSDFYSEESVNNQGLECLRFLNEVISDFDALLELQKFQDVIKIKTIGSTYMAASGLNPSTTTVKDDSITGKWSHLALLVEFAFELKKALQCINEQSFNHFVLKMGINHGPITAGVIGARKPHYDIWGNTVNVASRMESTGKAGYIQVTEETSEILRNFGYVFEQRGLVAVKGKGQLMTYYLVGKGTDIVLNTVQPSVVGTELPEIAEETEPNDQAALLS</sequence>
<evidence type="ECO:0000256" key="24">
    <source>
        <dbReference type="ARBA" id="ARBA00023136"/>
    </source>
</evidence>
<evidence type="ECO:0000256" key="15">
    <source>
        <dbReference type="ARBA" id="ARBA00022737"/>
    </source>
</evidence>
<evidence type="ECO:0000256" key="33">
    <source>
        <dbReference type="SAM" id="Phobius"/>
    </source>
</evidence>
<keyword evidence="9" id="KW-1017">Isopeptide bond</keyword>
<organism evidence="35 36">
    <name type="scientific">Cimex lectularius</name>
    <name type="common">Bed bug</name>
    <name type="synonym">Acanthia lectularia</name>
    <dbReference type="NCBI Taxonomy" id="79782"/>
    <lineage>
        <taxon>Eukaryota</taxon>
        <taxon>Metazoa</taxon>
        <taxon>Ecdysozoa</taxon>
        <taxon>Arthropoda</taxon>
        <taxon>Hexapoda</taxon>
        <taxon>Insecta</taxon>
        <taxon>Pterygota</taxon>
        <taxon>Neoptera</taxon>
        <taxon>Paraneoptera</taxon>
        <taxon>Hemiptera</taxon>
        <taxon>Heteroptera</taxon>
        <taxon>Panheteroptera</taxon>
        <taxon>Cimicomorpha</taxon>
        <taxon>Cimicidae</taxon>
        <taxon>Cimex</taxon>
    </lineage>
</organism>
<keyword evidence="27 29" id="KW-0456">Lyase</keyword>
<evidence type="ECO:0000256" key="25">
    <source>
        <dbReference type="ARBA" id="ARBA00023180"/>
    </source>
</evidence>
<keyword evidence="25" id="KW-0325">Glycoprotein</keyword>
<feature type="binding site" evidence="30">
    <location>
        <begin position="288"/>
        <end position="290"/>
    </location>
    <ligand>
        <name>ATP</name>
        <dbReference type="ChEBI" id="CHEBI:30616"/>
    </ligand>
</feature>
<dbReference type="FunFam" id="3.30.70.1230:FF:000006">
    <property type="entry name" value="Adenylate cyclase"/>
    <property type="match status" value="1"/>
</dbReference>
<evidence type="ECO:0000259" key="34">
    <source>
        <dbReference type="PROSITE" id="PS50125"/>
    </source>
</evidence>
<dbReference type="InterPro" id="IPR030672">
    <property type="entry name" value="Adcy"/>
</dbReference>
<dbReference type="CTD" id="35419"/>
<keyword evidence="36" id="KW-1185">Reference proteome</keyword>
<feature type="binding site" evidence="30">
    <location>
        <position position="824"/>
    </location>
    <ligand>
        <name>ATP</name>
        <dbReference type="ChEBI" id="CHEBI:30616"/>
    </ligand>
</feature>
<keyword evidence="22 29" id="KW-0115">cAMP biosynthesis</keyword>
<proteinExistence type="inferred from homology"/>
<feature type="binding site" evidence="31">
    <location>
        <position position="247"/>
    </location>
    <ligand>
        <name>Mg(2+)</name>
        <dbReference type="ChEBI" id="CHEBI:18420"/>
        <label>2</label>
        <note>catalytic</note>
    </ligand>
</feature>
<dbReference type="GO" id="GO:0005929">
    <property type="term" value="C:cilium"/>
    <property type="evidence" value="ECO:0007669"/>
    <property type="project" value="UniProtKB-SubCell"/>
</dbReference>
<keyword evidence="17 29" id="KW-0067">ATP-binding</keyword>
<keyword evidence="14" id="KW-0552">Olfaction</keyword>
<evidence type="ECO:0000256" key="31">
    <source>
        <dbReference type="PIRSR" id="PIRSR039050-51"/>
    </source>
</evidence>
<keyword evidence="10" id="KW-0597">Phosphoprotein</keyword>
<evidence type="ECO:0000256" key="27">
    <source>
        <dbReference type="ARBA" id="ARBA00023239"/>
    </source>
</evidence>
<dbReference type="PROSITE" id="PS00452">
    <property type="entry name" value="GUANYLATE_CYCLASE_1"/>
    <property type="match status" value="1"/>
</dbReference>
<feature type="domain" description="Guanylate cyclase" evidence="34">
    <location>
        <begin position="772"/>
        <end position="917"/>
    </location>
</feature>
<dbReference type="PANTHER" id="PTHR45627">
    <property type="entry name" value="ADENYLATE CYCLASE TYPE 1"/>
    <property type="match status" value="1"/>
</dbReference>
<dbReference type="GeneID" id="106670646"/>
<dbReference type="OrthoDB" id="10261550at2759"/>
<evidence type="ECO:0000256" key="32">
    <source>
        <dbReference type="RuleBase" id="RU000405"/>
    </source>
</evidence>
<keyword evidence="23" id="KW-0333">Golgi apparatus</keyword>
<dbReference type="Pfam" id="PF16214">
    <property type="entry name" value="AC_N"/>
    <property type="match status" value="1"/>
</dbReference>
<evidence type="ECO:0000256" key="22">
    <source>
        <dbReference type="ARBA" id="ARBA00022998"/>
    </source>
</evidence>
<evidence type="ECO:0000256" key="17">
    <source>
        <dbReference type="ARBA" id="ARBA00022840"/>
    </source>
</evidence>